<dbReference type="InterPro" id="IPR043168">
    <property type="entry name" value="DegV_C"/>
</dbReference>
<dbReference type="NCBIfam" id="TIGR00762">
    <property type="entry name" value="DegV"/>
    <property type="match status" value="1"/>
</dbReference>
<evidence type="ECO:0000313" key="4">
    <source>
        <dbReference type="Proteomes" id="UP000261212"/>
    </source>
</evidence>
<organism evidence="3 4">
    <name type="scientific">Anaerofustis stercorihominis</name>
    <dbReference type="NCBI Taxonomy" id="214853"/>
    <lineage>
        <taxon>Bacteria</taxon>
        <taxon>Bacillati</taxon>
        <taxon>Bacillota</taxon>
        <taxon>Clostridia</taxon>
        <taxon>Eubacteriales</taxon>
        <taxon>Eubacteriaceae</taxon>
        <taxon>Anaerofustis</taxon>
    </lineage>
</organism>
<evidence type="ECO:0000313" key="3">
    <source>
        <dbReference type="EMBL" id="RGD74255.1"/>
    </source>
</evidence>
<dbReference type="PANTHER" id="PTHR33434">
    <property type="entry name" value="DEGV DOMAIN-CONTAINING PROTEIN DR_1986-RELATED"/>
    <property type="match status" value="1"/>
</dbReference>
<accession>A0A3E3DYS7</accession>
<protein>
    <submittedName>
        <fullName evidence="3">DegV family protein</fullName>
    </submittedName>
</protein>
<dbReference type="GeneID" id="97999580"/>
<dbReference type="Proteomes" id="UP000261212">
    <property type="component" value="Unassembled WGS sequence"/>
</dbReference>
<reference evidence="3 4" key="1">
    <citation type="submission" date="2018-08" db="EMBL/GenBank/DDBJ databases">
        <title>A genome reference for cultivated species of the human gut microbiota.</title>
        <authorList>
            <person name="Zou Y."/>
            <person name="Xue W."/>
            <person name="Luo G."/>
        </authorList>
    </citation>
    <scope>NUCLEOTIDE SEQUENCE [LARGE SCALE GENOMIC DNA]</scope>
    <source>
        <strain evidence="3 4">AM25-6</strain>
    </source>
</reference>
<evidence type="ECO:0000256" key="2">
    <source>
        <dbReference type="ARBA" id="ARBA00023121"/>
    </source>
</evidence>
<dbReference type="InterPro" id="IPR050270">
    <property type="entry name" value="DegV_domain_contain"/>
</dbReference>
<dbReference type="RefSeq" id="WP_007049115.1">
    <property type="nucleotide sequence ID" value="NZ_CABKNJ010000005.1"/>
</dbReference>
<comment type="caution">
    <text evidence="3">The sequence shown here is derived from an EMBL/GenBank/DDBJ whole genome shotgun (WGS) entry which is preliminary data.</text>
</comment>
<dbReference type="Gene3D" id="3.40.50.10170">
    <property type="match status" value="1"/>
</dbReference>
<dbReference type="PANTHER" id="PTHR33434:SF3">
    <property type="entry name" value="DEGV DOMAIN-CONTAINING PROTEIN YITS"/>
    <property type="match status" value="1"/>
</dbReference>
<dbReference type="Pfam" id="PF02645">
    <property type="entry name" value="DegV"/>
    <property type="match status" value="1"/>
</dbReference>
<dbReference type="SUPFAM" id="SSF82549">
    <property type="entry name" value="DAK1/DegV-like"/>
    <property type="match status" value="1"/>
</dbReference>
<gene>
    <name evidence="3" type="ORF">DW687_05670</name>
</gene>
<dbReference type="PROSITE" id="PS51482">
    <property type="entry name" value="DEGV"/>
    <property type="match status" value="1"/>
</dbReference>
<dbReference type="Gene3D" id="3.30.1180.10">
    <property type="match status" value="1"/>
</dbReference>
<sequence>MAFKIITDSASDVPKNIIDEFDLHVIPTPVVIDEKDYFDGETIFPKDFYSTLEDKTKDIKTYHINTEMFKSNFEPYAKSGDEVLYMCFSTGVAGTFNAANLAKDELLETYPDFDITIIDTKCASLGFGIPVYKLLKMQRNGADKETIIRAAKHFTEHMEHIVTVETLEYLYKGGRLSRLSFVVGGSLNIKPMIDIDENGALKAFAKVRGRKKAINKIIELVGERGKDLEDQIIGVVHGDREEEAIELAEILKEKYKVKEVIISYVGCAIGAHTGPGVIAAVFENESDGEFKKYLN</sequence>
<dbReference type="GO" id="GO:0008289">
    <property type="term" value="F:lipid binding"/>
    <property type="evidence" value="ECO:0007669"/>
    <property type="project" value="UniProtKB-KW"/>
</dbReference>
<evidence type="ECO:0000256" key="1">
    <source>
        <dbReference type="ARBA" id="ARBA00003238"/>
    </source>
</evidence>
<name>A0A3E3DYS7_9FIRM</name>
<dbReference type="EMBL" id="QUSM01000003">
    <property type="protein sequence ID" value="RGD74255.1"/>
    <property type="molecule type" value="Genomic_DNA"/>
</dbReference>
<dbReference type="InterPro" id="IPR003797">
    <property type="entry name" value="DegV"/>
</dbReference>
<keyword evidence="2" id="KW-0446">Lipid-binding</keyword>
<proteinExistence type="predicted"/>
<comment type="function">
    <text evidence="1">May bind long-chain fatty acids, such as palmitate, and may play a role in lipid transport or fatty acid metabolism.</text>
</comment>
<dbReference type="AlphaFoldDB" id="A0A3E3DYS7"/>